<dbReference type="EMBL" id="CP099583">
    <property type="protein sequence ID" value="USS43553.1"/>
    <property type="molecule type" value="Genomic_DNA"/>
</dbReference>
<reference evidence="3" key="2">
    <citation type="submission" date="2022-06" db="EMBL/GenBank/DDBJ databases">
        <title>Draft genome sequence of Burkholderia glumae strain GR20004 isolated from rice panicle showing bacterial panicle blight.</title>
        <authorList>
            <person name="Choi S.Y."/>
            <person name="Lee Y.H."/>
        </authorList>
    </citation>
    <scope>NUCLEOTIDE SEQUENCE</scope>
    <source>
        <strain evidence="3">GR20004</strain>
    </source>
</reference>
<organism evidence="2 4">
    <name type="scientific">Burkholderia glumae</name>
    <name type="common">Pseudomonas glumae</name>
    <dbReference type="NCBI Taxonomy" id="337"/>
    <lineage>
        <taxon>Bacteria</taxon>
        <taxon>Pseudomonadati</taxon>
        <taxon>Pseudomonadota</taxon>
        <taxon>Betaproteobacteria</taxon>
        <taxon>Burkholderiales</taxon>
        <taxon>Burkholderiaceae</taxon>
        <taxon>Burkholderia</taxon>
    </lineage>
</organism>
<proteinExistence type="predicted"/>
<keyword evidence="5" id="KW-1185">Reference proteome</keyword>
<evidence type="ECO:0000313" key="2">
    <source>
        <dbReference type="EMBL" id="QPQ90425.1"/>
    </source>
</evidence>
<accession>A0AAP9XY56</accession>
<feature type="compositionally biased region" description="Low complexity" evidence="1">
    <location>
        <begin position="17"/>
        <end position="35"/>
    </location>
</feature>
<name>A0AAP9XY56_BURGL</name>
<sequence length="66" mass="6851">MPFIEPTSCQADCPETGAAEPPQQAGGARSAPGAPAGLRVRYAGTVRVEGGRIARSDHLISFEPDE</sequence>
<feature type="region of interest" description="Disordered" evidence="1">
    <location>
        <begin position="1"/>
        <end position="35"/>
    </location>
</feature>
<reference evidence="2 4" key="1">
    <citation type="submission" date="2020-12" db="EMBL/GenBank/DDBJ databases">
        <title>FDA dAtabase for Regulatory Grade micrObial Sequences (FDA-ARGOS): Supporting development and validation of Infectious Disease Dx tests.</title>
        <authorList>
            <person name="Minogue T."/>
            <person name="Wolcott M."/>
            <person name="Wasieloski L."/>
            <person name="Aguilar W."/>
            <person name="Moore D."/>
            <person name="Jaissle J."/>
            <person name="Tallon L."/>
            <person name="Sadzewicz L."/>
            <person name="Zhao X."/>
            <person name="Boylan J."/>
            <person name="Ott S."/>
            <person name="Bowen H."/>
            <person name="Vavikolanu K."/>
            <person name="Mehta A."/>
            <person name="Aluvathingal J."/>
            <person name="Nadendla S."/>
            <person name="Yan Y."/>
            <person name="Sichtig H."/>
        </authorList>
    </citation>
    <scope>NUCLEOTIDE SEQUENCE [LARGE SCALE GENOMIC DNA]</scope>
    <source>
        <strain evidence="2 4">FDAARGOS_949</strain>
    </source>
</reference>
<evidence type="ECO:0000313" key="3">
    <source>
        <dbReference type="EMBL" id="USS43553.1"/>
    </source>
</evidence>
<dbReference type="AlphaFoldDB" id="A0AAP9XY56"/>
<dbReference type="EMBL" id="CP065600">
    <property type="protein sequence ID" value="QPQ90425.1"/>
    <property type="molecule type" value="Genomic_DNA"/>
</dbReference>
<dbReference type="RefSeq" id="WP_017423699.1">
    <property type="nucleotide sequence ID" value="NZ_CP021075.1"/>
</dbReference>
<gene>
    <name evidence="2" type="ORF">I6H06_01230</name>
    <name evidence="3" type="ORF">NFI99_03580</name>
</gene>
<protein>
    <submittedName>
        <fullName evidence="2">Uncharacterized protein</fullName>
    </submittedName>
</protein>
<dbReference type="Proteomes" id="UP001056386">
    <property type="component" value="Chromosome 2"/>
</dbReference>
<evidence type="ECO:0000313" key="4">
    <source>
        <dbReference type="Proteomes" id="UP000594892"/>
    </source>
</evidence>
<evidence type="ECO:0000256" key="1">
    <source>
        <dbReference type="SAM" id="MobiDB-lite"/>
    </source>
</evidence>
<dbReference type="GeneID" id="45695188"/>
<evidence type="ECO:0000313" key="5">
    <source>
        <dbReference type="Proteomes" id="UP001056386"/>
    </source>
</evidence>
<dbReference type="Proteomes" id="UP000594892">
    <property type="component" value="Chromosome 1"/>
</dbReference>